<keyword evidence="3" id="KW-1185">Reference proteome</keyword>
<reference evidence="2 3" key="1">
    <citation type="journal article" date="2011" name="J. Bacteriol.">
        <title>Complete genome sequence of Acidaminococcus intestini RYC-MR95, a Gram-negative bacterium from the phylum Firmicutes.</title>
        <authorList>
            <person name="D'Auria G."/>
            <person name="Galan J.C."/>
            <person name="Rodriguez-Alcayna M."/>
            <person name="Moya A."/>
            <person name="Baquero F."/>
            <person name="Latorre A."/>
        </authorList>
    </citation>
    <scope>NUCLEOTIDE SEQUENCE [LARGE SCALE GENOMIC DNA]</scope>
    <source>
        <strain evidence="2 3">RyC-MR95</strain>
    </source>
</reference>
<feature type="domain" description="NAD(P)-binding" evidence="1">
    <location>
        <begin position="13"/>
        <end position="219"/>
    </location>
</feature>
<dbReference type="Gene3D" id="3.40.50.720">
    <property type="entry name" value="NAD(P)-binding Rossmann-like Domain"/>
    <property type="match status" value="1"/>
</dbReference>
<dbReference type="PATRIC" id="fig|568816.4.peg.970"/>
<dbReference type="eggNOG" id="COG1088">
    <property type="taxonomic scope" value="Bacteria"/>
</dbReference>
<dbReference type="HOGENOM" id="CLU_007383_16_0_9"/>
<dbReference type="PANTHER" id="PTHR43000">
    <property type="entry name" value="DTDP-D-GLUCOSE 4,6-DEHYDRATASE-RELATED"/>
    <property type="match status" value="1"/>
</dbReference>
<evidence type="ECO:0000259" key="1">
    <source>
        <dbReference type="Pfam" id="PF16363"/>
    </source>
</evidence>
<dbReference type="InterPro" id="IPR036291">
    <property type="entry name" value="NAD(P)-bd_dom_sf"/>
</dbReference>
<dbReference type="Pfam" id="PF16363">
    <property type="entry name" value="GDP_Man_Dehyd"/>
    <property type="match status" value="1"/>
</dbReference>
<dbReference type="SUPFAM" id="SSF51735">
    <property type="entry name" value="NAD(P)-binding Rossmann-fold domains"/>
    <property type="match status" value="1"/>
</dbReference>
<dbReference type="KEGG" id="ain:Acin_1008"/>
<protein>
    <submittedName>
        <fullName evidence="2">UDP-N-acetylglucosamine 4-epimerase</fullName>
    </submittedName>
</protein>
<dbReference type="InterPro" id="IPR016040">
    <property type="entry name" value="NAD(P)-bd_dom"/>
</dbReference>
<sequence>MLVWETLNYKSMLNFFSTLWEANSLFNCKEVHQVSTDKVYGDLPLSAAAPGFKETDQLRPSSPYSSSKAAADLAVLSYHRTYGIPVTIGRSSNNYGRFQHPEKLIPKMIQLALKNKPLPLYGDGSNVRDWLYVHDHCRAIDMILQHGRVGEIYNVGAGEERSNLEIVHLICRILNKPESLIQFVEDRKGHDVRYSLDISKIRNELGWSPETAFDVGMAKTIQWYEEEYGENSL</sequence>
<dbReference type="Proteomes" id="UP000007093">
    <property type="component" value="Chromosome"/>
</dbReference>
<organism evidence="2 3">
    <name type="scientific">Acidaminococcus intestini (strain RyC-MR95)</name>
    <dbReference type="NCBI Taxonomy" id="568816"/>
    <lineage>
        <taxon>Bacteria</taxon>
        <taxon>Bacillati</taxon>
        <taxon>Bacillota</taxon>
        <taxon>Negativicutes</taxon>
        <taxon>Acidaminococcales</taxon>
        <taxon>Acidaminococcaceae</taxon>
        <taxon>Acidaminococcus</taxon>
    </lineage>
</organism>
<gene>
    <name evidence="2" type="primary">wbpP</name>
    <name evidence="2" type="ordered locus">Acin_1008</name>
</gene>
<dbReference type="STRING" id="568816.Acin_1008"/>
<accession>G4Q6T7</accession>
<name>G4Q6T7_ACIIR</name>
<dbReference type="InParanoid" id="G4Q6T7"/>
<dbReference type="EMBL" id="CP003058">
    <property type="protein sequence ID" value="AEQ22236.1"/>
    <property type="molecule type" value="Genomic_DNA"/>
</dbReference>
<evidence type="ECO:0000313" key="2">
    <source>
        <dbReference type="EMBL" id="AEQ22236.1"/>
    </source>
</evidence>
<dbReference type="AlphaFoldDB" id="G4Q6T7"/>
<evidence type="ECO:0000313" key="3">
    <source>
        <dbReference type="Proteomes" id="UP000007093"/>
    </source>
</evidence>
<proteinExistence type="predicted"/>